<evidence type="ECO:0000313" key="8">
    <source>
        <dbReference type="Ensembl" id="ENSMICP00000020606.2"/>
    </source>
</evidence>
<evidence type="ECO:0000256" key="6">
    <source>
        <dbReference type="SAM" id="MobiDB-lite"/>
    </source>
</evidence>
<reference evidence="8" key="3">
    <citation type="submission" date="2025-09" db="UniProtKB">
        <authorList>
            <consortium name="Ensembl"/>
        </authorList>
    </citation>
    <scope>IDENTIFICATION</scope>
</reference>
<keyword evidence="5" id="KW-0175">Coiled coil</keyword>
<dbReference type="Pfam" id="PF20868">
    <property type="entry name" value="TX13_rpt"/>
    <property type="match status" value="1"/>
</dbReference>
<dbReference type="PANTHER" id="PTHR23111:SF28">
    <property type="entry name" value="TESTIS-EXPRESSED PROTEIN 13D"/>
    <property type="match status" value="1"/>
</dbReference>
<dbReference type="InterPro" id="IPR049367">
    <property type="entry name" value="TX13C/D_rpt"/>
</dbReference>
<dbReference type="PROSITE" id="PS01358">
    <property type="entry name" value="ZF_RANBP2_1"/>
    <property type="match status" value="1"/>
</dbReference>
<evidence type="ECO:0000259" key="7">
    <source>
        <dbReference type="PROSITE" id="PS01358"/>
    </source>
</evidence>
<dbReference type="Pfam" id="PF20864">
    <property type="entry name" value="Zn_ribbon_TEX13"/>
    <property type="match status" value="1"/>
</dbReference>
<dbReference type="GO" id="GO:0003729">
    <property type="term" value="F:mRNA binding"/>
    <property type="evidence" value="ECO:0007669"/>
    <property type="project" value="TreeGrafter"/>
</dbReference>
<dbReference type="InterPro" id="IPR049534">
    <property type="entry name" value="TEX13A/C/D_Znf"/>
</dbReference>
<keyword evidence="2" id="KW-0479">Metal-binding</keyword>
<feature type="compositionally biased region" description="Basic and acidic residues" evidence="6">
    <location>
        <begin position="305"/>
        <end position="323"/>
    </location>
</feature>
<evidence type="ECO:0000256" key="1">
    <source>
        <dbReference type="ARBA" id="ARBA00008287"/>
    </source>
</evidence>
<dbReference type="Gene3D" id="4.10.1060.10">
    <property type="entry name" value="Zinc finger, RanBP2-type"/>
    <property type="match status" value="1"/>
</dbReference>
<dbReference type="PANTHER" id="PTHR23111">
    <property type="entry name" value="ZINC FINGER PROTEIN"/>
    <property type="match status" value="1"/>
</dbReference>
<dbReference type="Proteomes" id="UP000694394">
    <property type="component" value="Chromosome X"/>
</dbReference>
<feature type="coiled-coil region" evidence="5">
    <location>
        <begin position="76"/>
        <end position="103"/>
    </location>
</feature>
<evidence type="ECO:0000256" key="2">
    <source>
        <dbReference type="ARBA" id="ARBA00022723"/>
    </source>
</evidence>
<comment type="similarity">
    <text evidence="1">Belongs to the TEX13 family.</text>
</comment>
<sequence>MAVEFGDHASGFRHNEVIRFINNEVLMNGGSPDFYVAFRSRPWSEVEDRLRAVVADPQVPRALKRACAWSALALSVRAGARQREQQTRRVRRLQEQVEERELASWAMASELQRLRDEREDAATQLYFTRAALQQALNEREMLRGRLLQVQRSAQVTPLAIDIMPVMGVEQQGAVACPLNTDQQGEMVVAGTQMPAPTSVLYVPGPPSPWAQAIQPPLPMPGPYPLPYQGPIPMGFPVLPPPPPAVVMEAEGAVVPLQMPPVGIYPPGPWAAVGSQEDMASLGYQRGYIQEEGSVVQQGSAPLGDSRSHSQEEGSERSQGEVDPGRSQGMSLLKEKPSGMAPLGDSRSYSKEEGPQEPQGMGPLGDKESQNQEEGPVKSEGTVLPKDNKSHSQEEDPEGPKKTVPLEKGSHNQEEGPKRPQGPLPQGESRSYSQEDNPGKAQGMAPLEHSKSHSQEGGLERPQVKPQGDSWSHRVRESPKKQQPQGQKAKQPKGKKASESQQQEKPAPGGSPVNWVCPWCKAMNYSWRTACYKCKKAFVPVES</sequence>
<dbReference type="SUPFAM" id="SSF90209">
    <property type="entry name" value="Ran binding protein zinc finger-like"/>
    <property type="match status" value="1"/>
</dbReference>
<keyword evidence="9" id="KW-1185">Reference proteome</keyword>
<feature type="compositionally biased region" description="Basic and acidic residues" evidence="6">
    <location>
        <begin position="470"/>
        <end position="479"/>
    </location>
</feature>
<organism evidence="8 9">
    <name type="scientific">Microcebus murinus</name>
    <name type="common">Gray mouse lemur</name>
    <name type="synonym">Lemur murinus</name>
    <dbReference type="NCBI Taxonomy" id="30608"/>
    <lineage>
        <taxon>Eukaryota</taxon>
        <taxon>Metazoa</taxon>
        <taxon>Chordata</taxon>
        <taxon>Craniata</taxon>
        <taxon>Vertebrata</taxon>
        <taxon>Euteleostomi</taxon>
        <taxon>Mammalia</taxon>
        <taxon>Eutheria</taxon>
        <taxon>Euarchontoglires</taxon>
        <taxon>Primates</taxon>
        <taxon>Strepsirrhini</taxon>
        <taxon>Lemuriformes</taxon>
        <taxon>Cheirogaleidae</taxon>
        <taxon>Microcebus</taxon>
    </lineage>
</organism>
<keyword evidence="4" id="KW-0862">Zinc</keyword>
<dbReference type="EMBL" id="ABDC03034700">
    <property type="status" value="NOT_ANNOTATED_CDS"/>
    <property type="molecule type" value="Genomic_DNA"/>
</dbReference>
<feature type="compositionally biased region" description="Basic and acidic residues" evidence="6">
    <location>
        <begin position="447"/>
        <end position="462"/>
    </location>
</feature>
<evidence type="ECO:0000256" key="4">
    <source>
        <dbReference type="ARBA" id="ARBA00022833"/>
    </source>
</evidence>
<dbReference type="InterPro" id="IPR036443">
    <property type="entry name" value="Znf_RanBP2_sf"/>
</dbReference>
<dbReference type="AlphaFoldDB" id="A0A8C5VL34"/>
<reference evidence="8" key="2">
    <citation type="submission" date="2025-08" db="UniProtKB">
        <authorList>
            <consortium name="Ensembl"/>
        </authorList>
    </citation>
    <scope>IDENTIFICATION</scope>
</reference>
<dbReference type="GeneTree" id="ENSGT00940000161768"/>
<keyword evidence="3" id="KW-0863">Zinc-finger</keyword>
<dbReference type="Pfam" id="PF15186">
    <property type="entry name" value="TEX13"/>
    <property type="match status" value="1"/>
</dbReference>
<evidence type="ECO:0000313" key="9">
    <source>
        <dbReference type="Proteomes" id="UP000694394"/>
    </source>
</evidence>
<name>A0A8C5VL34_MICMU</name>
<dbReference type="InterPro" id="IPR028193">
    <property type="entry name" value="TEX13A-D_N"/>
</dbReference>
<evidence type="ECO:0000256" key="5">
    <source>
        <dbReference type="SAM" id="Coils"/>
    </source>
</evidence>
<dbReference type="InterPro" id="IPR001876">
    <property type="entry name" value="Znf_RanBP2"/>
</dbReference>
<feature type="compositionally biased region" description="Basic and acidic residues" evidence="6">
    <location>
        <begin position="385"/>
        <end position="417"/>
    </location>
</feature>
<evidence type="ECO:0000256" key="3">
    <source>
        <dbReference type="ARBA" id="ARBA00022771"/>
    </source>
</evidence>
<dbReference type="Ensembl" id="ENSMICT00000046602.2">
    <property type="protein sequence ID" value="ENSMICP00000020606.2"/>
    <property type="gene ID" value="ENSMICG00000037954.2"/>
</dbReference>
<reference evidence="8" key="1">
    <citation type="submission" date="2016-12" db="EMBL/GenBank/DDBJ databases">
        <title>Mouse lemur reference genome and diversity panel.</title>
        <authorList>
            <person name="Harris R."/>
            <person name="Larsen P."/>
            <person name="Liu Y."/>
            <person name="Hughes D.S."/>
            <person name="Murali S."/>
            <person name="Raveendran M."/>
            <person name="Korchina V."/>
            <person name="Wang M."/>
            <person name="Jhangiani S."/>
            <person name="Bandaranaike D."/>
            <person name="Bellair M."/>
            <person name="Blankenburg K."/>
            <person name="Chao H."/>
            <person name="Dahdouli M."/>
            <person name="Dinh H."/>
            <person name="Doddapaneni H."/>
            <person name="English A."/>
            <person name="Firestine M."/>
            <person name="Gnanaolivu R."/>
            <person name="Gross S."/>
            <person name="Hernandez B."/>
            <person name="Javaid M."/>
            <person name="Jayaseelan J."/>
            <person name="Jones J."/>
            <person name="Khan Z."/>
            <person name="Kovar C."/>
            <person name="Kurapati P."/>
            <person name="Le B."/>
            <person name="Lee S."/>
            <person name="Li M."/>
            <person name="Mathew T."/>
            <person name="Narasimhan A."/>
            <person name="Ngo D."/>
            <person name="Nguyen L."/>
            <person name="Okwuonu G."/>
            <person name="Ongeri F."/>
            <person name="Osuji N."/>
            <person name="Pu L.-L."/>
            <person name="Puazo M."/>
            <person name="Quiroz J."/>
            <person name="Raj R."/>
            <person name="Rajbhandari K."/>
            <person name="Reid J.G."/>
            <person name="Santibanez J."/>
            <person name="Sexton D."/>
            <person name="Skinner E."/>
            <person name="Vee V."/>
            <person name="Weissenberger G."/>
            <person name="Wu Y."/>
            <person name="Xin Y."/>
            <person name="Han Y."/>
            <person name="Campbell C."/>
            <person name="Brown A."/>
            <person name="Sullivan B."/>
            <person name="Shelton J."/>
            <person name="Brown S."/>
            <person name="Dudchenko O."/>
            <person name="Machol I."/>
            <person name="Durand N."/>
            <person name="Shamim M."/>
            <person name="Lieberman A."/>
            <person name="Muzny D.M."/>
            <person name="Richards S."/>
            <person name="Yoder A."/>
            <person name="Worley K.C."/>
            <person name="Rogers J."/>
            <person name="Gibbs R.A."/>
        </authorList>
    </citation>
    <scope>NUCLEOTIDE SEQUENCE [LARGE SCALE GENOMIC DNA]</scope>
</reference>
<dbReference type="GO" id="GO:0008270">
    <property type="term" value="F:zinc ion binding"/>
    <property type="evidence" value="ECO:0007669"/>
    <property type="project" value="UniProtKB-KW"/>
</dbReference>
<feature type="region of interest" description="Disordered" evidence="6">
    <location>
        <begin position="293"/>
        <end position="514"/>
    </location>
</feature>
<proteinExistence type="inferred from homology"/>
<accession>A0A8C5VL34</accession>
<feature type="domain" description="RanBP2-type" evidence="7">
    <location>
        <begin position="514"/>
        <end position="533"/>
    </location>
</feature>
<protein>
    <recommendedName>
        <fullName evidence="7">RanBP2-type domain-containing protein</fullName>
    </recommendedName>
</protein>